<feature type="compositionally biased region" description="Low complexity" evidence="1">
    <location>
        <begin position="443"/>
        <end position="456"/>
    </location>
</feature>
<feature type="compositionally biased region" description="Polar residues" evidence="1">
    <location>
        <begin position="426"/>
        <end position="442"/>
    </location>
</feature>
<dbReference type="EMBL" id="LGAV01000003">
    <property type="protein sequence ID" value="KOS14971.1"/>
    <property type="molecule type" value="Genomic_DNA"/>
</dbReference>
<name>A0A0M8MWI4_9BASI</name>
<organism evidence="3 4">
    <name type="scientific">Malassezia pachydermatis</name>
    <dbReference type="NCBI Taxonomy" id="77020"/>
    <lineage>
        <taxon>Eukaryota</taxon>
        <taxon>Fungi</taxon>
        <taxon>Dikarya</taxon>
        <taxon>Basidiomycota</taxon>
        <taxon>Ustilaginomycotina</taxon>
        <taxon>Malasseziomycetes</taxon>
        <taxon>Malasseziales</taxon>
        <taxon>Malasseziaceae</taxon>
        <taxon>Malassezia</taxon>
    </lineage>
</organism>
<proteinExistence type="predicted"/>
<keyword evidence="4" id="KW-1185">Reference proteome</keyword>
<protein>
    <submittedName>
        <fullName evidence="3">Regulator of g-protein signaling protein</fullName>
    </submittedName>
</protein>
<dbReference type="InterPro" id="IPR058855">
    <property type="entry name" value="RGS1/SST2-like_Fungal-DR"/>
</dbReference>
<feature type="compositionally biased region" description="Polar residues" evidence="1">
    <location>
        <begin position="1"/>
        <end position="17"/>
    </location>
</feature>
<comment type="caution">
    <text evidence="3">The sequence shown here is derived from an EMBL/GenBank/DDBJ whole genome shotgun (WGS) entry which is preliminary data.</text>
</comment>
<reference evidence="3 4" key="1">
    <citation type="submission" date="2015-07" db="EMBL/GenBank/DDBJ databases">
        <title>Draft Genome Sequence of Malassezia furfur CBS1878 and Malassezia pachydermatis CBS1879.</title>
        <authorList>
            <person name="Triana S."/>
            <person name="Ohm R."/>
            <person name="Gonzalez A."/>
            <person name="DeCock H."/>
            <person name="Restrepo S."/>
            <person name="Celis A."/>
        </authorList>
    </citation>
    <scope>NUCLEOTIDE SEQUENCE [LARGE SCALE GENOMIC DNA]</scope>
    <source>
        <strain evidence="3 4">CBS 1879</strain>
    </source>
</reference>
<feature type="region of interest" description="Disordered" evidence="1">
    <location>
        <begin position="407"/>
        <end position="456"/>
    </location>
</feature>
<dbReference type="AlphaFoldDB" id="A0A0M8MWI4"/>
<dbReference type="VEuPathDB" id="FungiDB:Malapachy_0828"/>
<dbReference type="GeneID" id="28727216"/>
<gene>
    <name evidence="3" type="ORF">Malapachy_0828</name>
</gene>
<dbReference type="RefSeq" id="XP_017992603.1">
    <property type="nucleotide sequence ID" value="XM_018135341.1"/>
</dbReference>
<feature type="compositionally biased region" description="Low complexity" evidence="1">
    <location>
        <begin position="18"/>
        <end position="40"/>
    </location>
</feature>
<evidence type="ECO:0000313" key="3">
    <source>
        <dbReference type="EMBL" id="KOS14971.1"/>
    </source>
</evidence>
<evidence type="ECO:0000313" key="4">
    <source>
        <dbReference type="Proteomes" id="UP000037751"/>
    </source>
</evidence>
<evidence type="ECO:0000256" key="1">
    <source>
        <dbReference type="SAM" id="MobiDB-lite"/>
    </source>
</evidence>
<feature type="domain" description="RGS1/SST2-like Fungal-Differentiation Regulator" evidence="2">
    <location>
        <begin position="78"/>
        <end position="201"/>
    </location>
</feature>
<feature type="region of interest" description="Disordered" evidence="1">
    <location>
        <begin position="1"/>
        <end position="55"/>
    </location>
</feature>
<dbReference type="Proteomes" id="UP000037751">
    <property type="component" value="Unassembled WGS sequence"/>
</dbReference>
<evidence type="ECO:0000259" key="2">
    <source>
        <dbReference type="Pfam" id="PF25889"/>
    </source>
</evidence>
<sequence length="649" mass="70813">MASTTPGLGSSSDSIPQPSTEADTTAGTTPAPEATTADPSGSARPASSMDGMPKPIALQSNEQWTMRVNREGLPICRDLHGLFTTVLISLCDRWPDWRYPLAFVLPAVVQRMQALQFVQIVRDSANGMQNMLSLSQTMTSFTMDQETAHRICMAFIDACLLERVVNQEGEVYAPSPKGLHLIDRFVTRHGIATRSVSNLLNLHTLCDKLLFLERDEQDDVLLSDAVVRIVFHRMVGLSPRRTESSAMGMAMQATYAKDALGQMYETAHFSSIEALAWLVNFTTLVSVDEAIVLAAHMVRLGWLEPETDLPPSRSNRVATVRVDESMTVDGAACEGTFVEGEVYHITELGATIAWKVDFVEQPSTNAATERPPTSFFQGERNTDMRSVSPTMDAFELYGTYVNENPSNTASPDLATGGPAVSRKASGVSSIRRTHSVKSPTQAPSTTTRSPTMPSSTVVRRPIREVLRTVSLRRAFSAYLASTPSALALPFWCQIEWFRSDCRQATAGTLEQVYVADPVLHLPSESSLPTHVQRPAGIDGPRMRTAMRALLTESARVRLLPFLWSMEGMQIQALSLEKLQAALDTYMAVPSMAVDEAGWPTSAAAQSSEGQLAKVLLTSAAVQKEVLAYLASTALTQYYDAIDRGEIAAP</sequence>
<accession>A0A0M8MWI4</accession>
<dbReference type="Pfam" id="PF25889">
    <property type="entry name" value="WHD_Fungal_DR"/>
    <property type="match status" value="1"/>
</dbReference>
<dbReference type="OrthoDB" id="196547at2759"/>